<evidence type="ECO:0008006" key="5">
    <source>
        <dbReference type="Google" id="ProtNLM"/>
    </source>
</evidence>
<keyword evidence="4" id="KW-1185">Reference proteome</keyword>
<dbReference type="PANTHER" id="PTHR45023">
    <property type="match status" value="1"/>
</dbReference>
<keyword evidence="2" id="KW-1133">Transmembrane helix</keyword>
<dbReference type="OrthoDB" id="1114158at2759"/>
<reference evidence="3" key="1">
    <citation type="submission" date="2020-01" db="EMBL/GenBank/DDBJ databases">
        <authorList>
            <person name="Mishra B."/>
        </authorList>
    </citation>
    <scope>NUCLEOTIDE SEQUENCE [LARGE SCALE GENOMIC DNA]</scope>
</reference>
<sequence length="293" mass="33309">MANLCRPTTNLTLSVHISLFLFHQEVSGHDSFLHLHRRRTEQGVASSALVDLTGRRSEKLKVDLFENTYQLPSRLFFHFLFVIFSALFRALSFPFTSPSTSQGIDLGSPEVPFYSHSPDAPVVEEETLKKRKVRRKWGPREDNVLISAWLNTSKDPIVGNQQKAGTFWKRIAVYFNSSPNVAELPPRDQTILKQRWQKINDLVSKFVGAYEAAKTQTTSGQNENDTLNLAHQIFHNDHHIAFTLEYAWKVLHNDQKWCASFNTKTGGSSKRRRGDGSSPIVLEDVDEAMAQPI</sequence>
<gene>
    <name evidence="3" type="ORF">MERR_LOCUS30925</name>
</gene>
<evidence type="ECO:0000313" key="3">
    <source>
        <dbReference type="EMBL" id="CAA7043690.1"/>
    </source>
</evidence>
<accession>A0A6D2JRQ3</accession>
<comment type="caution">
    <text evidence="3">The sequence shown here is derived from an EMBL/GenBank/DDBJ whole genome shotgun (WGS) entry which is preliminary data.</text>
</comment>
<evidence type="ECO:0000256" key="2">
    <source>
        <dbReference type="SAM" id="Phobius"/>
    </source>
</evidence>
<dbReference type="Proteomes" id="UP000467841">
    <property type="component" value="Unassembled WGS sequence"/>
</dbReference>
<keyword evidence="2" id="KW-0812">Transmembrane</keyword>
<evidence type="ECO:0000256" key="1">
    <source>
        <dbReference type="SAM" id="MobiDB-lite"/>
    </source>
</evidence>
<dbReference type="EMBL" id="CACVBM020001285">
    <property type="protein sequence ID" value="CAA7043690.1"/>
    <property type="molecule type" value="Genomic_DNA"/>
</dbReference>
<organism evidence="3 4">
    <name type="scientific">Microthlaspi erraticum</name>
    <dbReference type="NCBI Taxonomy" id="1685480"/>
    <lineage>
        <taxon>Eukaryota</taxon>
        <taxon>Viridiplantae</taxon>
        <taxon>Streptophyta</taxon>
        <taxon>Embryophyta</taxon>
        <taxon>Tracheophyta</taxon>
        <taxon>Spermatophyta</taxon>
        <taxon>Magnoliopsida</taxon>
        <taxon>eudicotyledons</taxon>
        <taxon>Gunneridae</taxon>
        <taxon>Pentapetalae</taxon>
        <taxon>rosids</taxon>
        <taxon>malvids</taxon>
        <taxon>Brassicales</taxon>
        <taxon>Brassicaceae</taxon>
        <taxon>Coluteocarpeae</taxon>
        <taxon>Microthlaspi</taxon>
    </lineage>
</organism>
<feature type="transmembrane region" description="Helical" evidence="2">
    <location>
        <begin position="75"/>
        <end position="95"/>
    </location>
</feature>
<proteinExistence type="predicted"/>
<dbReference type="PANTHER" id="PTHR45023:SF4">
    <property type="entry name" value="GLYCINE-RICH PROTEIN-RELATED"/>
    <property type="match status" value="1"/>
</dbReference>
<evidence type="ECO:0000313" key="4">
    <source>
        <dbReference type="Proteomes" id="UP000467841"/>
    </source>
</evidence>
<protein>
    <recommendedName>
        <fullName evidence="5">Myb-like domain-containing protein</fullName>
    </recommendedName>
</protein>
<dbReference type="AlphaFoldDB" id="A0A6D2JRQ3"/>
<name>A0A6D2JRQ3_9BRAS</name>
<feature type="region of interest" description="Disordered" evidence="1">
    <location>
        <begin position="262"/>
        <end position="293"/>
    </location>
</feature>
<keyword evidence="2" id="KW-0472">Membrane</keyword>